<dbReference type="SUPFAM" id="SSF53187">
    <property type="entry name" value="Zn-dependent exopeptidases"/>
    <property type="match status" value="1"/>
</dbReference>
<dbReference type="FunFam" id="3.40.630.10:FF:000084">
    <property type="entry name" value="Carboxypeptidase B2"/>
    <property type="match status" value="1"/>
</dbReference>
<dbReference type="GO" id="GO:0005615">
    <property type="term" value="C:extracellular space"/>
    <property type="evidence" value="ECO:0007669"/>
    <property type="project" value="TreeGrafter"/>
</dbReference>
<dbReference type="InterPro" id="IPR003146">
    <property type="entry name" value="M14A_act_pep"/>
</dbReference>
<feature type="chain" id="PRO_5012813354" evidence="12">
    <location>
        <begin position="16"/>
        <end position="428"/>
    </location>
</feature>
<reference evidence="14" key="1">
    <citation type="journal article" date="2008" name="J. Proteome Res.">
        <title>Mapping the larval midgut lumen proteome of Helicoverpa armigera, a generalist herbivorous insect.</title>
        <authorList>
            <person name="Pauchet Y."/>
            <person name="Muck A."/>
            <person name="Svatos A."/>
            <person name="Heckel D.G."/>
            <person name="Preiss S."/>
        </authorList>
    </citation>
    <scope>NUCLEOTIDE SEQUENCE</scope>
    <source>
        <strain evidence="14">Toowoomba</strain>
    </source>
</reference>
<keyword evidence="7" id="KW-0378">Hydrolase</keyword>
<dbReference type="GO" id="GO:0006508">
    <property type="term" value="P:proteolysis"/>
    <property type="evidence" value="ECO:0007669"/>
    <property type="project" value="UniProtKB-KW"/>
</dbReference>
<proteinExistence type="evidence at transcript level"/>
<evidence type="ECO:0000256" key="6">
    <source>
        <dbReference type="ARBA" id="ARBA00022729"/>
    </source>
</evidence>
<dbReference type="PANTHER" id="PTHR11705:SF140">
    <property type="entry name" value="FI02848P-RELATED"/>
    <property type="match status" value="1"/>
</dbReference>
<evidence type="ECO:0000256" key="10">
    <source>
        <dbReference type="ARBA" id="ARBA00023157"/>
    </source>
</evidence>
<evidence type="ECO:0000256" key="11">
    <source>
        <dbReference type="PROSITE-ProRule" id="PRU01379"/>
    </source>
</evidence>
<evidence type="ECO:0000256" key="9">
    <source>
        <dbReference type="ARBA" id="ARBA00023049"/>
    </source>
</evidence>
<evidence type="ECO:0000256" key="1">
    <source>
        <dbReference type="ARBA" id="ARBA00001947"/>
    </source>
</evidence>
<dbReference type="CDD" id="cd06248">
    <property type="entry name" value="M14_CP_insect"/>
    <property type="match status" value="1"/>
</dbReference>
<dbReference type="PANTHER" id="PTHR11705">
    <property type="entry name" value="PROTEASE FAMILY M14 CARBOXYPEPTIDASE A,B"/>
    <property type="match status" value="1"/>
</dbReference>
<feature type="active site" description="Proton donor/acceptor" evidence="11">
    <location>
        <position position="386"/>
    </location>
</feature>
<evidence type="ECO:0000313" key="14">
    <source>
        <dbReference type="EMBL" id="ABU98625.1"/>
    </source>
</evidence>
<gene>
    <name evidence="14" type="primary">Cpep-2</name>
</gene>
<evidence type="ECO:0000256" key="3">
    <source>
        <dbReference type="ARBA" id="ARBA00022645"/>
    </source>
</evidence>
<sequence>MKFIALATLLVLANAKHEEYIGWKSYYVGASTQEQVKSLIDLGDKLDLDFLSPAHTHREALVLVQPEHQEEFVKSLESLDIKYMTHTDNVKSALDQEDEVIEEWTRSSARSGFRSMPYNNYQRLDVIYAYMQDIANRFPNTVRLVTAANSFQGRPIRYLRISTTNFEDHSKPVIFIDGGIHSREWISPPTVTWAIRKLTEDVTEPDLLNNYDWILLPVVNPDGYEFTFTNTRFWRKTRSTNTHSSSSICPGVDGNRNYDFAWNTVGTSNSPCSDIYAGDRPFSEVETQVVRDILQEHLARIALYITVHSYGSMILYPWGHDGSLSHNGLGLHTVGVAMANAIDALSLPNFPRYVVGNSALVLNYRAAGAAEDYAHSIGVPLAYTYELPGLSWGNQGFHLDPRYIEQVCRETWAGFVVGARRAAELFKK</sequence>
<dbReference type="Gene3D" id="3.40.630.10">
    <property type="entry name" value="Zn peptidases"/>
    <property type="match status" value="1"/>
</dbReference>
<keyword evidence="4" id="KW-0645">Protease</keyword>
<dbReference type="SUPFAM" id="SSF54897">
    <property type="entry name" value="Protease propeptides/inhibitors"/>
    <property type="match status" value="1"/>
</dbReference>
<comment type="similarity">
    <text evidence="2 11">Belongs to the peptidase M14 family.</text>
</comment>
<evidence type="ECO:0000256" key="8">
    <source>
        <dbReference type="ARBA" id="ARBA00022833"/>
    </source>
</evidence>
<keyword evidence="9" id="KW-0482">Metalloprotease</keyword>
<name>B1NLE5_HELAM</name>
<evidence type="ECO:0000256" key="2">
    <source>
        <dbReference type="ARBA" id="ARBA00005988"/>
    </source>
</evidence>
<evidence type="ECO:0000256" key="7">
    <source>
        <dbReference type="ARBA" id="ARBA00022801"/>
    </source>
</evidence>
<keyword evidence="5" id="KW-0479">Metal-binding</keyword>
<keyword evidence="8" id="KW-0862">Zinc</keyword>
<keyword evidence="10" id="KW-1015">Disulfide bond</keyword>
<dbReference type="PROSITE" id="PS00132">
    <property type="entry name" value="CARBOXYPEPT_ZN_1"/>
    <property type="match status" value="1"/>
</dbReference>
<dbReference type="PROSITE" id="PS52035">
    <property type="entry name" value="PEPTIDASE_M14"/>
    <property type="match status" value="1"/>
</dbReference>
<dbReference type="OrthoDB" id="3626597at2759"/>
<dbReference type="Gene3D" id="3.30.70.340">
    <property type="entry name" value="Metallocarboxypeptidase-like"/>
    <property type="match status" value="1"/>
</dbReference>
<dbReference type="InterPro" id="IPR057246">
    <property type="entry name" value="CARBOXYPEPT_ZN_1"/>
</dbReference>
<dbReference type="Pfam" id="PF02244">
    <property type="entry name" value="Propep_M14"/>
    <property type="match status" value="1"/>
</dbReference>
<keyword evidence="3 14" id="KW-0121">Carboxypeptidase</keyword>
<evidence type="ECO:0000256" key="4">
    <source>
        <dbReference type="ARBA" id="ARBA00022670"/>
    </source>
</evidence>
<evidence type="ECO:0000256" key="12">
    <source>
        <dbReference type="SAM" id="SignalP"/>
    </source>
</evidence>
<dbReference type="GO" id="GO:0004181">
    <property type="term" value="F:metallocarboxypeptidase activity"/>
    <property type="evidence" value="ECO:0007669"/>
    <property type="project" value="InterPro"/>
</dbReference>
<organism evidence="14">
    <name type="scientific">Helicoverpa armigera</name>
    <name type="common">Cotton bollworm</name>
    <name type="synonym">Heliothis armigera</name>
    <dbReference type="NCBI Taxonomy" id="29058"/>
    <lineage>
        <taxon>Eukaryota</taxon>
        <taxon>Metazoa</taxon>
        <taxon>Ecdysozoa</taxon>
        <taxon>Arthropoda</taxon>
        <taxon>Hexapoda</taxon>
        <taxon>Insecta</taxon>
        <taxon>Pterygota</taxon>
        <taxon>Neoptera</taxon>
        <taxon>Endopterygota</taxon>
        <taxon>Lepidoptera</taxon>
        <taxon>Glossata</taxon>
        <taxon>Ditrysia</taxon>
        <taxon>Noctuoidea</taxon>
        <taxon>Noctuidae</taxon>
        <taxon>Heliothinae</taxon>
        <taxon>Helicoverpa</taxon>
    </lineage>
</organism>
<keyword evidence="6 12" id="KW-0732">Signal</keyword>
<evidence type="ECO:0000259" key="13">
    <source>
        <dbReference type="PROSITE" id="PS52035"/>
    </source>
</evidence>
<dbReference type="AlphaFoldDB" id="B1NLE5"/>
<accession>B1NLE5</accession>
<dbReference type="InterPro" id="IPR036990">
    <property type="entry name" value="M14A-like_propep"/>
</dbReference>
<dbReference type="GO" id="GO:0008270">
    <property type="term" value="F:zinc ion binding"/>
    <property type="evidence" value="ECO:0007669"/>
    <property type="project" value="InterPro"/>
</dbReference>
<protein>
    <submittedName>
        <fullName evidence="14">Carboxypeptidase</fullName>
    </submittedName>
</protein>
<dbReference type="InterPro" id="IPR000834">
    <property type="entry name" value="Peptidase_M14"/>
</dbReference>
<dbReference type="Pfam" id="PF00246">
    <property type="entry name" value="Peptidase_M14"/>
    <property type="match status" value="1"/>
</dbReference>
<dbReference type="EMBL" id="EF600060">
    <property type="protein sequence ID" value="ABU98625.1"/>
    <property type="molecule type" value="mRNA"/>
</dbReference>
<feature type="signal peptide" evidence="12">
    <location>
        <begin position="1"/>
        <end position="15"/>
    </location>
</feature>
<dbReference type="SMART" id="SM00631">
    <property type="entry name" value="Zn_pept"/>
    <property type="match status" value="1"/>
</dbReference>
<comment type="cofactor">
    <cofactor evidence="1">
        <name>Zn(2+)</name>
        <dbReference type="ChEBI" id="CHEBI:29105"/>
    </cofactor>
</comment>
<feature type="domain" description="Peptidase M14" evidence="13">
    <location>
        <begin position="120"/>
        <end position="422"/>
    </location>
</feature>
<dbReference type="PRINTS" id="PR00765">
    <property type="entry name" value="CRBOXYPTASEA"/>
</dbReference>
<evidence type="ECO:0000256" key="5">
    <source>
        <dbReference type="ARBA" id="ARBA00022723"/>
    </source>
</evidence>
<dbReference type="MEROPS" id="M14.032"/>